<dbReference type="RefSeq" id="WP_199305396.1">
    <property type="nucleotide sequence ID" value="NZ_JAMPLM010000002.1"/>
</dbReference>
<organism evidence="2 3">
    <name type="scientific">Stenomitos frigidus AS-A4</name>
    <dbReference type="NCBI Taxonomy" id="2933935"/>
    <lineage>
        <taxon>Bacteria</taxon>
        <taxon>Bacillati</taxon>
        <taxon>Cyanobacteriota</taxon>
        <taxon>Cyanophyceae</taxon>
        <taxon>Leptolyngbyales</taxon>
        <taxon>Leptolyngbyaceae</taxon>
        <taxon>Stenomitos</taxon>
    </lineage>
</organism>
<evidence type="ECO:0000313" key="2">
    <source>
        <dbReference type="EMBL" id="MEP1057774.1"/>
    </source>
</evidence>
<dbReference type="InterPro" id="IPR009305">
    <property type="entry name" value="Mpo1-like"/>
</dbReference>
<accession>A0ABV0KEY6</accession>
<evidence type="ECO:0000313" key="3">
    <source>
        <dbReference type="Proteomes" id="UP001476950"/>
    </source>
</evidence>
<keyword evidence="1" id="KW-0812">Transmembrane</keyword>
<name>A0ABV0KEY6_9CYAN</name>
<feature type="transmembrane region" description="Helical" evidence="1">
    <location>
        <begin position="88"/>
        <end position="105"/>
    </location>
</feature>
<gene>
    <name evidence="2" type="ORF">NDI38_04935</name>
</gene>
<dbReference type="Pfam" id="PF06127">
    <property type="entry name" value="Mpo1-like"/>
    <property type="match status" value="1"/>
</dbReference>
<proteinExistence type="predicted"/>
<sequence length="128" mass="14639">MICLWYRARTLTKHFGGYALSYFQAAKAHFIASHQNPINQALHHLTNALAIAAIVYLFLDWRITLLCLVLTQVFALGGHAVFEKNEPAFVKYPGITILVAMSWSFERWFGLRQVLAYFSRTTDIEKSS</sequence>
<evidence type="ECO:0000256" key="1">
    <source>
        <dbReference type="SAM" id="Phobius"/>
    </source>
</evidence>
<keyword evidence="1" id="KW-1133">Transmembrane helix</keyword>
<keyword evidence="3" id="KW-1185">Reference proteome</keyword>
<dbReference type="Proteomes" id="UP001476950">
    <property type="component" value="Unassembled WGS sequence"/>
</dbReference>
<protein>
    <submittedName>
        <fullName evidence="2">DUF962 domain-containing protein</fullName>
    </submittedName>
</protein>
<keyword evidence="1" id="KW-0472">Membrane</keyword>
<comment type="caution">
    <text evidence="2">The sequence shown here is derived from an EMBL/GenBank/DDBJ whole genome shotgun (WGS) entry which is preliminary data.</text>
</comment>
<reference evidence="2 3" key="1">
    <citation type="submission" date="2022-04" db="EMBL/GenBank/DDBJ databases">
        <title>Positive selection, recombination, and allopatry shape intraspecific diversity of widespread and dominant cyanobacteria.</title>
        <authorList>
            <person name="Wei J."/>
            <person name="Shu W."/>
            <person name="Hu C."/>
        </authorList>
    </citation>
    <scope>NUCLEOTIDE SEQUENCE [LARGE SCALE GENOMIC DNA]</scope>
    <source>
        <strain evidence="2 3">AS-A4</strain>
    </source>
</reference>
<dbReference type="EMBL" id="JAMPLM010000002">
    <property type="protein sequence ID" value="MEP1057774.1"/>
    <property type="molecule type" value="Genomic_DNA"/>
</dbReference>